<sequence length="112" mass="12914">MEHPYDVIAELDWEVGRDTDVDDILELHSQEVTSEDTTEVSSKHKKKKQLSGDSDSFEIMREVAYVRSELFSNRAIGINRDLMDLFFTLGDDLENIWVRRYASGQFKIGNLG</sequence>
<protein>
    <submittedName>
        <fullName evidence="2">Uncharacterized protein</fullName>
    </submittedName>
</protein>
<evidence type="ECO:0000313" key="2">
    <source>
        <dbReference type="EMBL" id="ONK81443.1"/>
    </source>
</evidence>
<reference evidence="3" key="1">
    <citation type="journal article" date="2017" name="Nat. Commun.">
        <title>The asparagus genome sheds light on the origin and evolution of a young Y chromosome.</title>
        <authorList>
            <person name="Harkess A."/>
            <person name="Zhou J."/>
            <person name="Xu C."/>
            <person name="Bowers J.E."/>
            <person name="Van der Hulst R."/>
            <person name="Ayyampalayam S."/>
            <person name="Mercati F."/>
            <person name="Riccardi P."/>
            <person name="McKain M.R."/>
            <person name="Kakrana A."/>
            <person name="Tang H."/>
            <person name="Ray J."/>
            <person name="Groenendijk J."/>
            <person name="Arikit S."/>
            <person name="Mathioni S.M."/>
            <person name="Nakano M."/>
            <person name="Shan H."/>
            <person name="Telgmann-Rauber A."/>
            <person name="Kanno A."/>
            <person name="Yue Z."/>
            <person name="Chen H."/>
            <person name="Li W."/>
            <person name="Chen Y."/>
            <person name="Xu X."/>
            <person name="Zhang Y."/>
            <person name="Luo S."/>
            <person name="Chen H."/>
            <person name="Gao J."/>
            <person name="Mao Z."/>
            <person name="Pires J.C."/>
            <person name="Luo M."/>
            <person name="Kudrna D."/>
            <person name="Wing R.A."/>
            <person name="Meyers B.C."/>
            <person name="Yi K."/>
            <person name="Kong H."/>
            <person name="Lavrijsen P."/>
            <person name="Sunseri F."/>
            <person name="Falavigna A."/>
            <person name="Ye Y."/>
            <person name="Leebens-Mack J.H."/>
            <person name="Chen G."/>
        </authorList>
    </citation>
    <scope>NUCLEOTIDE SEQUENCE [LARGE SCALE GENOMIC DNA]</scope>
    <source>
        <strain evidence="3">cv. DH0086</strain>
    </source>
</reference>
<evidence type="ECO:0000313" key="3">
    <source>
        <dbReference type="Proteomes" id="UP000243459"/>
    </source>
</evidence>
<dbReference type="Gramene" id="ONK81443">
    <property type="protein sequence ID" value="ONK81443"/>
    <property type="gene ID" value="A4U43_C01F29150"/>
</dbReference>
<name>A0A5P1FUV1_ASPOF</name>
<feature type="region of interest" description="Disordered" evidence="1">
    <location>
        <begin position="32"/>
        <end position="53"/>
    </location>
</feature>
<evidence type="ECO:0000256" key="1">
    <source>
        <dbReference type="SAM" id="MobiDB-lite"/>
    </source>
</evidence>
<proteinExistence type="predicted"/>
<dbReference type="AlphaFoldDB" id="A0A5P1FUV1"/>
<accession>A0A5P1FUV1</accession>
<organism evidence="2 3">
    <name type="scientific">Asparagus officinalis</name>
    <name type="common">Garden asparagus</name>
    <dbReference type="NCBI Taxonomy" id="4686"/>
    <lineage>
        <taxon>Eukaryota</taxon>
        <taxon>Viridiplantae</taxon>
        <taxon>Streptophyta</taxon>
        <taxon>Embryophyta</taxon>
        <taxon>Tracheophyta</taxon>
        <taxon>Spermatophyta</taxon>
        <taxon>Magnoliopsida</taxon>
        <taxon>Liliopsida</taxon>
        <taxon>Asparagales</taxon>
        <taxon>Asparagaceae</taxon>
        <taxon>Asparagoideae</taxon>
        <taxon>Asparagus</taxon>
    </lineage>
</organism>
<dbReference type="Proteomes" id="UP000243459">
    <property type="component" value="Chromosome 1"/>
</dbReference>
<keyword evidence="3" id="KW-1185">Reference proteome</keyword>
<gene>
    <name evidence="2" type="ORF">A4U43_C01F29150</name>
</gene>
<dbReference type="EMBL" id="CM007381">
    <property type="protein sequence ID" value="ONK81443.1"/>
    <property type="molecule type" value="Genomic_DNA"/>
</dbReference>